<evidence type="ECO:0000313" key="2">
    <source>
        <dbReference type="EMBL" id="EER12003.1"/>
    </source>
</evidence>
<evidence type="ECO:0000256" key="1">
    <source>
        <dbReference type="SAM" id="Phobius"/>
    </source>
</evidence>
<sequence length="173" mass="19082">MSGNLTSAVSPLTVLLSLVAGLYVLWNYRRPTWSTVLKVPTSLNLTYFVSYQDEPQDTLLDECSQRALIGPTGDTGGYRGKKVYIDLGANDGSSLKYFFNDFAPSTLAEGDINLGEWEVYLFDLNPLWENDLKTRCASYSDLAVCEVILAGAWNSTKSIGFVKSTLIELSETP</sequence>
<organism evidence="3">
    <name type="scientific">Perkinsus marinus (strain ATCC 50983 / TXsc)</name>
    <dbReference type="NCBI Taxonomy" id="423536"/>
    <lineage>
        <taxon>Eukaryota</taxon>
        <taxon>Sar</taxon>
        <taxon>Alveolata</taxon>
        <taxon>Perkinsozoa</taxon>
        <taxon>Perkinsea</taxon>
        <taxon>Perkinsida</taxon>
        <taxon>Perkinsidae</taxon>
        <taxon>Perkinsus</taxon>
    </lineage>
</organism>
<dbReference type="OrthoDB" id="436492at2759"/>
<dbReference type="InParanoid" id="C5KTW1"/>
<feature type="transmembrane region" description="Helical" evidence="1">
    <location>
        <begin position="6"/>
        <end position="26"/>
    </location>
</feature>
<keyword evidence="1" id="KW-0812">Transmembrane</keyword>
<dbReference type="GeneID" id="9060841"/>
<keyword evidence="3" id="KW-1185">Reference proteome</keyword>
<keyword evidence="1" id="KW-0472">Membrane</keyword>
<reference evidence="2 3" key="1">
    <citation type="submission" date="2008-07" db="EMBL/GenBank/DDBJ databases">
        <authorList>
            <person name="El-Sayed N."/>
            <person name="Caler E."/>
            <person name="Inman J."/>
            <person name="Amedeo P."/>
            <person name="Hass B."/>
            <person name="Wortman J."/>
        </authorList>
    </citation>
    <scope>NUCLEOTIDE SEQUENCE [LARGE SCALE GENOMIC DNA]</scope>
    <source>
        <strain evidence="3">ATCC 50983 / TXsc</strain>
    </source>
</reference>
<dbReference type="RefSeq" id="XP_002780208.1">
    <property type="nucleotide sequence ID" value="XM_002780162.1"/>
</dbReference>
<name>C5KTW1_PERM5</name>
<dbReference type="Proteomes" id="UP000007800">
    <property type="component" value="Unassembled WGS sequence"/>
</dbReference>
<accession>C5KTW1</accession>
<dbReference type="EMBL" id="GG676180">
    <property type="protein sequence ID" value="EER12003.1"/>
    <property type="molecule type" value="Genomic_DNA"/>
</dbReference>
<proteinExistence type="predicted"/>
<dbReference type="AlphaFoldDB" id="C5KTW1"/>
<dbReference type="OMA" id="NPLWEND"/>
<gene>
    <name evidence="2" type="ORF">Pmar_PMAR019107</name>
</gene>
<evidence type="ECO:0000313" key="3">
    <source>
        <dbReference type="Proteomes" id="UP000007800"/>
    </source>
</evidence>
<protein>
    <submittedName>
        <fullName evidence="2">Uncharacterized protein</fullName>
    </submittedName>
</protein>
<keyword evidence="1" id="KW-1133">Transmembrane helix</keyword>